<dbReference type="Proteomes" id="UP000183832">
    <property type="component" value="Unassembled WGS sequence"/>
</dbReference>
<keyword evidence="2" id="KW-1185">Reference proteome</keyword>
<evidence type="ECO:0000313" key="1">
    <source>
        <dbReference type="EMBL" id="CRK87875.1"/>
    </source>
</evidence>
<dbReference type="EMBL" id="CVRI01000006">
    <property type="protein sequence ID" value="CRK87875.1"/>
    <property type="molecule type" value="Genomic_DNA"/>
</dbReference>
<name>A0A1J1HIY2_9DIPT</name>
<gene>
    <name evidence="1" type="ORF">CLUMA_CG001662</name>
</gene>
<protein>
    <submittedName>
        <fullName evidence="1">CLUMA_CG001662, isoform A</fullName>
    </submittedName>
</protein>
<dbReference type="AlphaFoldDB" id="A0A1J1HIY2"/>
<reference evidence="1 2" key="1">
    <citation type="submission" date="2015-04" db="EMBL/GenBank/DDBJ databases">
        <authorList>
            <person name="Syromyatnikov M.Y."/>
            <person name="Popov V.N."/>
        </authorList>
    </citation>
    <scope>NUCLEOTIDE SEQUENCE [LARGE SCALE GENOMIC DNA]</scope>
</reference>
<accession>A0A1J1HIY2</accession>
<proteinExistence type="predicted"/>
<evidence type="ECO:0000313" key="2">
    <source>
        <dbReference type="Proteomes" id="UP000183832"/>
    </source>
</evidence>
<organism evidence="1 2">
    <name type="scientific">Clunio marinus</name>
    <dbReference type="NCBI Taxonomy" id="568069"/>
    <lineage>
        <taxon>Eukaryota</taxon>
        <taxon>Metazoa</taxon>
        <taxon>Ecdysozoa</taxon>
        <taxon>Arthropoda</taxon>
        <taxon>Hexapoda</taxon>
        <taxon>Insecta</taxon>
        <taxon>Pterygota</taxon>
        <taxon>Neoptera</taxon>
        <taxon>Endopterygota</taxon>
        <taxon>Diptera</taxon>
        <taxon>Nematocera</taxon>
        <taxon>Chironomoidea</taxon>
        <taxon>Chironomidae</taxon>
        <taxon>Clunio</taxon>
    </lineage>
</organism>
<sequence length="89" mass="10064">MKLPLLLEQSKISVYQRAVSKLNRIVCRKLLTAYSMRALKIKSLPMSLTDLDSLLRCCSSRSHSLSARNASKKNSNHDQLDVIISFSIK</sequence>